<dbReference type="Gene3D" id="1.20.120.1490">
    <property type="match status" value="1"/>
</dbReference>
<dbReference type="RefSeq" id="WP_015416312.1">
    <property type="nucleotide sequence ID" value="NC_020409.1"/>
</dbReference>
<dbReference type="Pfam" id="PF07813">
    <property type="entry name" value="LTXXQ"/>
    <property type="match status" value="1"/>
</dbReference>
<sequence>MRKVIIIGMLVCVAVIGACTRYAAMKGPFDGEAINTAFLEFVVDKADDKLNLTDSQQIELSGLVEKMLLTALEQRPQADALRKELATQMLNEELDMDAVEAIIAKRMQLYHSVLEIGKSELVAFHGTLTDEQRTELCRFIMEHGKHGWHGSK</sequence>
<dbReference type="InterPro" id="IPR012899">
    <property type="entry name" value="LTXXQ"/>
</dbReference>
<name>M1WNB6_PSEP2</name>
<gene>
    <name evidence="1" type="ordered locus">BN4_20208</name>
</gene>
<protein>
    <recommendedName>
        <fullName evidence="3">Periplasmic heavy metal sensor</fullName>
    </recommendedName>
</protein>
<organism evidence="1 2">
    <name type="scientific">Pseudodesulfovibrio piezophilus (strain DSM 21447 / JCM 15486 / C1TLV30)</name>
    <name type="common">Desulfovibrio piezophilus</name>
    <dbReference type="NCBI Taxonomy" id="1322246"/>
    <lineage>
        <taxon>Bacteria</taxon>
        <taxon>Pseudomonadati</taxon>
        <taxon>Thermodesulfobacteriota</taxon>
        <taxon>Desulfovibrionia</taxon>
        <taxon>Desulfovibrionales</taxon>
        <taxon>Desulfovibrionaceae</taxon>
    </lineage>
</organism>
<proteinExistence type="predicted"/>
<keyword evidence="2" id="KW-1185">Reference proteome</keyword>
<accession>M1WNB6</accession>
<dbReference type="OrthoDB" id="5465153at2"/>
<evidence type="ECO:0000313" key="1">
    <source>
        <dbReference type="EMBL" id="CCH50270.1"/>
    </source>
</evidence>
<dbReference type="STRING" id="1322246.BN4_20208"/>
<evidence type="ECO:0008006" key="3">
    <source>
        <dbReference type="Google" id="ProtNLM"/>
    </source>
</evidence>
<reference evidence="1 2" key="1">
    <citation type="journal article" date="2013" name="PLoS ONE">
        <title>The first genomic and proteomic characterization of a deep-sea sulfate reducer: insights into the piezophilic lifestyle of Desulfovibrio piezophilus.</title>
        <authorList>
            <person name="Pradel N."/>
            <person name="Ji B."/>
            <person name="Gimenez G."/>
            <person name="Talla E."/>
            <person name="Lenoble P."/>
            <person name="Garel M."/>
            <person name="Tamburini C."/>
            <person name="Fourquet P."/>
            <person name="Lebrun R."/>
            <person name="Bertin P."/>
            <person name="Denis Y."/>
            <person name="Pophillat M."/>
            <person name="Barbe V."/>
            <person name="Ollivier B."/>
            <person name="Dolla A."/>
        </authorList>
    </citation>
    <scope>NUCLEOTIDE SEQUENCE [LARGE SCALE GENOMIC DNA]</scope>
    <source>
        <strain evidence="2">DSM 10523 / SB164P1</strain>
    </source>
</reference>
<dbReference type="BioCyc" id="DPIE1322246:BN4_RS15255-MONOMER"/>
<reference evidence="2" key="2">
    <citation type="journal article" date="2013" name="Stand. Genomic Sci.">
        <title>Complete genome sequence of Desulfocapsa sulfexigens, a marine deltaproteobacterium specialized in disproportionating inorganic sulfur compounds.</title>
        <authorList>
            <person name="Finster K.W."/>
            <person name="Kjeldsen K.U."/>
            <person name="Kube M."/>
            <person name="Reinhardt R."/>
            <person name="Mussmann M."/>
            <person name="Amann R."/>
            <person name="Schreiber L."/>
        </authorList>
    </citation>
    <scope>NUCLEOTIDE SEQUENCE [LARGE SCALE GENOMIC DNA]</scope>
    <source>
        <strain evidence="2">DSM 10523 / SB164P1</strain>
    </source>
</reference>
<dbReference type="EMBL" id="FO203427">
    <property type="protein sequence ID" value="CCH50270.1"/>
    <property type="molecule type" value="Genomic_DNA"/>
</dbReference>
<dbReference type="KEGG" id="dpi:BN4_20208"/>
<evidence type="ECO:0000313" key="2">
    <source>
        <dbReference type="Proteomes" id="UP000011724"/>
    </source>
</evidence>
<dbReference type="PROSITE" id="PS51257">
    <property type="entry name" value="PROKAR_LIPOPROTEIN"/>
    <property type="match status" value="1"/>
</dbReference>
<dbReference type="Proteomes" id="UP000011724">
    <property type="component" value="Chromosome"/>
</dbReference>
<dbReference type="GO" id="GO:0042597">
    <property type="term" value="C:periplasmic space"/>
    <property type="evidence" value="ECO:0007669"/>
    <property type="project" value="InterPro"/>
</dbReference>
<dbReference type="HOGENOM" id="CLU_1719418_0_0_7"/>
<dbReference type="AlphaFoldDB" id="M1WNB6"/>
<dbReference type="PATRIC" id="fig|879567.3.peg.3281"/>